<dbReference type="InterPro" id="IPR002109">
    <property type="entry name" value="Glutaredoxin"/>
</dbReference>
<evidence type="ECO:0000256" key="1">
    <source>
        <dbReference type="SAM" id="MobiDB-lite"/>
    </source>
</evidence>
<evidence type="ECO:0000313" key="5">
    <source>
        <dbReference type="Proteomes" id="UP001057498"/>
    </source>
</evidence>
<feature type="signal peptide" evidence="2">
    <location>
        <begin position="1"/>
        <end position="38"/>
    </location>
</feature>
<keyword evidence="5" id="KW-1185">Reference proteome</keyword>
<reference evidence="4" key="1">
    <citation type="submission" date="2022-04" db="EMBL/GenBank/DDBJ databases">
        <title>Whole genome sequence of Sphaerotilus sp. FB-5.</title>
        <authorList>
            <person name="Takeda M."/>
            <person name="Narihara S."/>
            <person name="Akimoto M."/>
            <person name="Akimoto R."/>
            <person name="Nishiyashiki S."/>
            <person name="Murakami T."/>
        </authorList>
    </citation>
    <scope>NUCLEOTIDE SEQUENCE</scope>
    <source>
        <strain evidence="4">FB-5</strain>
    </source>
</reference>
<sequence length="238" mass="24389">MTRSLVPRLSFLIGAGSPAWGLLCAQMLALAAPAPALAQYKVTEPGGRVTYTDRPPSYAAVPAPGSQAAANGATGANGANGEEAALAAGLPYALRQVVQRYPVRLYTASGCAPCSAAQQFLQQRGVPLLEYGVNRSEDIDLLQREVGASELPVLMVGRQRLVGFAASDWQAMLDAAGYPPAVVLPAGYRAPAARLLAGTVSGRVEATAAPRAAATRAAPPAEPALSPVAPVTPGGFRF</sequence>
<dbReference type="RefSeq" id="WP_251972778.1">
    <property type="nucleotide sequence ID" value="NZ_AP025730.1"/>
</dbReference>
<gene>
    <name evidence="4" type="ORF">CATMQ487_16440</name>
</gene>
<dbReference type="Proteomes" id="UP001057498">
    <property type="component" value="Chromosome"/>
</dbReference>
<keyword evidence="2" id="KW-0732">Signal</keyword>
<feature type="region of interest" description="Disordered" evidence="1">
    <location>
        <begin position="211"/>
        <end position="238"/>
    </location>
</feature>
<dbReference type="Pfam" id="PF00462">
    <property type="entry name" value="Glutaredoxin"/>
    <property type="match status" value="1"/>
</dbReference>
<proteinExistence type="predicted"/>
<organism evidence="4 5">
    <name type="scientific">Sphaerotilus microaerophilus</name>
    <dbReference type="NCBI Taxonomy" id="2914710"/>
    <lineage>
        <taxon>Bacteria</taxon>
        <taxon>Pseudomonadati</taxon>
        <taxon>Pseudomonadota</taxon>
        <taxon>Betaproteobacteria</taxon>
        <taxon>Burkholderiales</taxon>
        <taxon>Sphaerotilaceae</taxon>
        <taxon>Sphaerotilus</taxon>
    </lineage>
</organism>
<protein>
    <recommendedName>
        <fullName evidence="3">Glutaredoxin domain-containing protein</fullName>
    </recommendedName>
</protein>
<evidence type="ECO:0000256" key="2">
    <source>
        <dbReference type="SAM" id="SignalP"/>
    </source>
</evidence>
<dbReference type="EMBL" id="AP025730">
    <property type="protein sequence ID" value="BDI04674.1"/>
    <property type="molecule type" value="Genomic_DNA"/>
</dbReference>
<feature type="domain" description="Glutaredoxin" evidence="3">
    <location>
        <begin position="103"/>
        <end position="159"/>
    </location>
</feature>
<evidence type="ECO:0000313" key="4">
    <source>
        <dbReference type="EMBL" id="BDI04674.1"/>
    </source>
</evidence>
<dbReference type="PROSITE" id="PS51354">
    <property type="entry name" value="GLUTAREDOXIN_2"/>
    <property type="match status" value="1"/>
</dbReference>
<dbReference type="SUPFAM" id="SSF52833">
    <property type="entry name" value="Thioredoxin-like"/>
    <property type="match status" value="1"/>
</dbReference>
<dbReference type="Gene3D" id="3.40.30.10">
    <property type="entry name" value="Glutaredoxin"/>
    <property type="match status" value="1"/>
</dbReference>
<evidence type="ECO:0000259" key="3">
    <source>
        <dbReference type="Pfam" id="PF00462"/>
    </source>
</evidence>
<feature type="chain" id="PRO_5045159010" description="Glutaredoxin domain-containing protein" evidence="2">
    <location>
        <begin position="39"/>
        <end position="238"/>
    </location>
</feature>
<accession>A0ABM7YJY1</accession>
<dbReference type="CDD" id="cd02976">
    <property type="entry name" value="NrdH"/>
    <property type="match status" value="1"/>
</dbReference>
<name>A0ABM7YJY1_9BURK</name>
<dbReference type="InterPro" id="IPR036249">
    <property type="entry name" value="Thioredoxin-like_sf"/>
</dbReference>